<protein>
    <recommendedName>
        <fullName evidence="3">ATP-grasp domain-containing protein</fullName>
    </recommendedName>
</protein>
<keyword evidence="2" id="KW-1185">Reference proteome</keyword>
<reference evidence="1 2" key="1">
    <citation type="submission" date="2019-02" db="EMBL/GenBank/DDBJ databases">
        <title>Deep-cultivation of Planctomycetes and their phenomic and genomic characterization uncovers novel biology.</title>
        <authorList>
            <person name="Wiegand S."/>
            <person name="Jogler M."/>
            <person name="Boedeker C."/>
            <person name="Pinto D."/>
            <person name="Vollmers J."/>
            <person name="Rivas-Marin E."/>
            <person name="Kohn T."/>
            <person name="Peeters S.H."/>
            <person name="Heuer A."/>
            <person name="Rast P."/>
            <person name="Oberbeckmann S."/>
            <person name="Bunk B."/>
            <person name="Jeske O."/>
            <person name="Meyerdierks A."/>
            <person name="Storesund J.E."/>
            <person name="Kallscheuer N."/>
            <person name="Luecker S."/>
            <person name="Lage O.M."/>
            <person name="Pohl T."/>
            <person name="Merkel B.J."/>
            <person name="Hornburger P."/>
            <person name="Mueller R.-W."/>
            <person name="Bruemmer F."/>
            <person name="Labrenz M."/>
            <person name="Spormann A.M."/>
            <person name="Op den Camp H."/>
            <person name="Overmann J."/>
            <person name="Amann R."/>
            <person name="Jetten M.S.M."/>
            <person name="Mascher T."/>
            <person name="Medema M.H."/>
            <person name="Devos D.P."/>
            <person name="Kaster A.-K."/>
            <person name="Ovreas L."/>
            <person name="Rohde M."/>
            <person name="Galperin M.Y."/>
            <person name="Jogler C."/>
        </authorList>
    </citation>
    <scope>NUCLEOTIDE SEQUENCE [LARGE SCALE GENOMIC DNA]</scope>
    <source>
        <strain evidence="1 2">V22</strain>
    </source>
</reference>
<dbReference type="SUPFAM" id="SSF56059">
    <property type="entry name" value="Glutathione synthetase ATP-binding domain-like"/>
    <property type="match status" value="1"/>
</dbReference>
<dbReference type="Proteomes" id="UP000319976">
    <property type="component" value="Chromosome"/>
</dbReference>
<dbReference type="EMBL" id="CP036316">
    <property type="protein sequence ID" value="QDT66866.1"/>
    <property type="molecule type" value="Genomic_DNA"/>
</dbReference>
<gene>
    <name evidence="1" type="ORF">V22_41380</name>
</gene>
<dbReference type="KEGG" id="chya:V22_41380"/>
<evidence type="ECO:0008006" key="3">
    <source>
        <dbReference type="Google" id="ProtNLM"/>
    </source>
</evidence>
<name>A0A517TER7_9PLAN</name>
<sequence>MATLFVGNFDFEYRLALEATRGEEVACGDLPKSLVEINRRLADRWQPLMTAGDHAWLPGEDVAPGKYSRVVFWGWNTWAKRFAEKHRLQVSCPPVEVVRRINSRRFSFSLEQELSPQDIKIREITSLEELHDYIREFVNDESRWVVKAEYSNSARERILGQGSVLREEHVNWAATRLDSGQRLYLEPWLDRVAEVGFQFWSFPDQTVRLDGITELITAADGRFVESRRIHDAYEEKEWTPCVDTAVRAAETAAAEGYFGPLGIDAMQYIDEAGNTCFRPLQDINARYTMGRLALGKIV</sequence>
<evidence type="ECO:0000313" key="2">
    <source>
        <dbReference type="Proteomes" id="UP000319976"/>
    </source>
</evidence>
<accession>A0A517TER7</accession>
<dbReference type="AlphaFoldDB" id="A0A517TER7"/>
<proteinExistence type="predicted"/>
<evidence type="ECO:0000313" key="1">
    <source>
        <dbReference type="EMBL" id="QDT66866.1"/>
    </source>
</evidence>
<dbReference type="RefSeq" id="WP_145266345.1">
    <property type="nucleotide sequence ID" value="NZ_CP036316.1"/>
</dbReference>
<organism evidence="1 2">
    <name type="scientific">Calycomorphotria hydatis</name>
    <dbReference type="NCBI Taxonomy" id="2528027"/>
    <lineage>
        <taxon>Bacteria</taxon>
        <taxon>Pseudomonadati</taxon>
        <taxon>Planctomycetota</taxon>
        <taxon>Planctomycetia</taxon>
        <taxon>Planctomycetales</taxon>
        <taxon>Planctomycetaceae</taxon>
        <taxon>Calycomorphotria</taxon>
    </lineage>
</organism>
<dbReference type="OrthoDB" id="20966at2"/>